<gene>
    <name evidence="2" type="ORF">BaRGS_00032441</name>
</gene>
<name>A0ABD0JNQ9_9CAEN</name>
<comment type="caution">
    <text evidence="2">The sequence shown here is derived from an EMBL/GenBank/DDBJ whole genome shotgun (WGS) entry which is preliminary data.</text>
</comment>
<dbReference type="Proteomes" id="UP001519460">
    <property type="component" value="Unassembled WGS sequence"/>
</dbReference>
<reference evidence="2 3" key="1">
    <citation type="journal article" date="2023" name="Sci. Data">
        <title>Genome assembly of the Korean intertidal mud-creeper Batillaria attramentaria.</title>
        <authorList>
            <person name="Patra A.K."/>
            <person name="Ho P.T."/>
            <person name="Jun S."/>
            <person name="Lee S.J."/>
            <person name="Kim Y."/>
            <person name="Won Y.J."/>
        </authorList>
    </citation>
    <scope>NUCLEOTIDE SEQUENCE [LARGE SCALE GENOMIC DNA]</scope>
    <source>
        <strain evidence="2">Wonlab-2016</strain>
    </source>
</reference>
<evidence type="ECO:0000313" key="2">
    <source>
        <dbReference type="EMBL" id="KAK7476323.1"/>
    </source>
</evidence>
<evidence type="ECO:0000256" key="1">
    <source>
        <dbReference type="SAM" id="MobiDB-lite"/>
    </source>
</evidence>
<feature type="compositionally biased region" description="Polar residues" evidence="1">
    <location>
        <begin position="1"/>
        <end position="37"/>
    </location>
</feature>
<evidence type="ECO:0000313" key="3">
    <source>
        <dbReference type="Proteomes" id="UP001519460"/>
    </source>
</evidence>
<dbReference type="EMBL" id="JACVVK020000379">
    <property type="protein sequence ID" value="KAK7476323.1"/>
    <property type="molecule type" value="Genomic_DNA"/>
</dbReference>
<accession>A0ABD0JNQ9</accession>
<protein>
    <submittedName>
        <fullName evidence="2">Uncharacterized protein</fullName>
    </submittedName>
</protein>
<organism evidence="2 3">
    <name type="scientific">Batillaria attramentaria</name>
    <dbReference type="NCBI Taxonomy" id="370345"/>
    <lineage>
        <taxon>Eukaryota</taxon>
        <taxon>Metazoa</taxon>
        <taxon>Spiralia</taxon>
        <taxon>Lophotrochozoa</taxon>
        <taxon>Mollusca</taxon>
        <taxon>Gastropoda</taxon>
        <taxon>Caenogastropoda</taxon>
        <taxon>Sorbeoconcha</taxon>
        <taxon>Cerithioidea</taxon>
        <taxon>Batillariidae</taxon>
        <taxon>Batillaria</taxon>
    </lineage>
</organism>
<keyword evidence="3" id="KW-1185">Reference proteome</keyword>
<sequence length="113" mass="11796">MDDTTSAQDAPGSPSATYQNFAVTPESGSHSNPTFPTGNYDRVDVSKAENHLYDKHVASAAAADPGANASDADPIYQNAELAAAKQERPKIAKKPGKGFADEPEAVYGNVDVS</sequence>
<proteinExistence type="predicted"/>
<dbReference type="AlphaFoldDB" id="A0ABD0JNQ9"/>
<feature type="region of interest" description="Disordered" evidence="1">
    <location>
        <begin position="1"/>
        <end position="42"/>
    </location>
</feature>
<feature type="region of interest" description="Disordered" evidence="1">
    <location>
        <begin position="84"/>
        <end position="113"/>
    </location>
</feature>